<dbReference type="AlphaFoldDB" id="A0A6A4H4Q8"/>
<sequence length="178" mass="20115">MSCEKAMYSIRDSERVIQIRRCEAGRDGSTTPTVRAGNADALKDGYSVPSPDYVASNANKIMIDKPNGCGLREDWRVRALALDEKSIFTFDLLPSYSDDFSSFKYAGPFALSIAKVVLTPLAYQNRMIHRNPDPKNCLWHLPLNIIRLSKAAILHHLYPDCQGKHRYLARSELPKFLV</sequence>
<evidence type="ECO:0000313" key="2">
    <source>
        <dbReference type="Proteomes" id="UP000799118"/>
    </source>
</evidence>
<reference evidence="1" key="1">
    <citation type="journal article" date="2019" name="Environ. Microbiol.">
        <title>Fungal ecological strategies reflected in gene transcription - a case study of two litter decomposers.</title>
        <authorList>
            <person name="Barbi F."/>
            <person name="Kohler A."/>
            <person name="Barry K."/>
            <person name="Baskaran P."/>
            <person name="Daum C."/>
            <person name="Fauchery L."/>
            <person name="Ihrmark K."/>
            <person name="Kuo A."/>
            <person name="LaButti K."/>
            <person name="Lipzen A."/>
            <person name="Morin E."/>
            <person name="Grigoriev I.V."/>
            <person name="Henrissat B."/>
            <person name="Lindahl B."/>
            <person name="Martin F."/>
        </authorList>
    </citation>
    <scope>NUCLEOTIDE SEQUENCE</scope>
    <source>
        <strain evidence="1">JB14</strain>
    </source>
</reference>
<evidence type="ECO:0000313" key="1">
    <source>
        <dbReference type="EMBL" id="KAE9392658.1"/>
    </source>
</evidence>
<proteinExistence type="predicted"/>
<keyword evidence="2" id="KW-1185">Reference proteome</keyword>
<accession>A0A6A4H4Q8</accession>
<name>A0A6A4H4Q8_9AGAR</name>
<gene>
    <name evidence="1" type="ORF">BT96DRAFT_1023441</name>
</gene>
<protein>
    <submittedName>
        <fullName evidence="1">Uncharacterized protein</fullName>
    </submittedName>
</protein>
<organism evidence="1 2">
    <name type="scientific">Gymnopus androsaceus JB14</name>
    <dbReference type="NCBI Taxonomy" id="1447944"/>
    <lineage>
        <taxon>Eukaryota</taxon>
        <taxon>Fungi</taxon>
        <taxon>Dikarya</taxon>
        <taxon>Basidiomycota</taxon>
        <taxon>Agaricomycotina</taxon>
        <taxon>Agaricomycetes</taxon>
        <taxon>Agaricomycetidae</taxon>
        <taxon>Agaricales</taxon>
        <taxon>Marasmiineae</taxon>
        <taxon>Omphalotaceae</taxon>
        <taxon>Gymnopus</taxon>
    </lineage>
</organism>
<dbReference type="EMBL" id="ML769590">
    <property type="protein sequence ID" value="KAE9392658.1"/>
    <property type="molecule type" value="Genomic_DNA"/>
</dbReference>
<dbReference type="Proteomes" id="UP000799118">
    <property type="component" value="Unassembled WGS sequence"/>
</dbReference>